<gene>
    <name evidence="3" type="ORF">CAUJ_LOCUS3544</name>
</gene>
<sequence length="152" mass="16738">MGESTPSSPKTPQPPQTPTSSTASTQSVRSSRKVPLPRYTSIDLENDLPEIFSTSLNPNIHDPDMSMFFSRTGPPFYGAHSKRGSPPPSYLSQRSRSQSTTIQKAAERRRRLLRAFAVAFACTFFVIPICILLVFYMIPALLAASPNAPHRG</sequence>
<evidence type="ECO:0000313" key="4">
    <source>
        <dbReference type="Proteomes" id="UP000835052"/>
    </source>
</evidence>
<feature type="compositionally biased region" description="Low complexity" evidence="1">
    <location>
        <begin position="18"/>
        <end position="29"/>
    </location>
</feature>
<keyword evidence="2" id="KW-0812">Transmembrane</keyword>
<protein>
    <submittedName>
        <fullName evidence="3">Uncharacterized protein</fullName>
    </submittedName>
</protein>
<dbReference type="Proteomes" id="UP000835052">
    <property type="component" value="Unassembled WGS sequence"/>
</dbReference>
<dbReference type="EMBL" id="CAJGYM010000007">
    <property type="protein sequence ID" value="CAD6187625.1"/>
    <property type="molecule type" value="Genomic_DNA"/>
</dbReference>
<feature type="region of interest" description="Disordered" evidence="1">
    <location>
        <begin position="1"/>
        <end position="39"/>
    </location>
</feature>
<comment type="caution">
    <text evidence="3">The sequence shown here is derived from an EMBL/GenBank/DDBJ whole genome shotgun (WGS) entry which is preliminary data.</text>
</comment>
<evidence type="ECO:0000313" key="3">
    <source>
        <dbReference type="EMBL" id="CAD6187625.1"/>
    </source>
</evidence>
<keyword evidence="2" id="KW-0472">Membrane</keyword>
<organism evidence="3 4">
    <name type="scientific">Caenorhabditis auriculariae</name>
    <dbReference type="NCBI Taxonomy" id="2777116"/>
    <lineage>
        <taxon>Eukaryota</taxon>
        <taxon>Metazoa</taxon>
        <taxon>Ecdysozoa</taxon>
        <taxon>Nematoda</taxon>
        <taxon>Chromadorea</taxon>
        <taxon>Rhabditida</taxon>
        <taxon>Rhabditina</taxon>
        <taxon>Rhabditomorpha</taxon>
        <taxon>Rhabditoidea</taxon>
        <taxon>Rhabditidae</taxon>
        <taxon>Peloderinae</taxon>
        <taxon>Caenorhabditis</taxon>
    </lineage>
</organism>
<feature type="region of interest" description="Disordered" evidence="1">
    <location>
        <begin position="77"/>
        <end position="103"/>
    </location>
</feature>
<evidence type="ECO:0000256" key="2">
    <source>
        <dbReference type="SAM" id="Phobius"/>
    </source>
</evidence>
<accession>A0A8S1GWB8</accession>
<name>A0A8S1GWB8_9PELO</name>
<keyword evidence="2" id="KW-1133">Transmembrane helix</keyword>
<reference evidence="3" key="1">
    <citation type="submission" date="2020-10" db="EMBL/GenBank/DDBJ databases">
        <authorList>
            <person name="Kikuchi T."/>
        </authorList>
    </citation>
    <scope>NUCLEOTIDE SEQUENCE</scope>
    <source>
        <strain evidence="3">NKZ352</strain>
    </source>
</reference>
<evidence type="ECO:0000256" key="1">
    <source>
        <dbReference type="SAM" id="MobiDB-lite"/>
    </source>
</evidence>
<feature type="transmembrane region" description="Helical" evidence="2">
    <location>
        <begin position="112"/>
        <end position="138"/>
    </location>
</feature>
<keyword evidence="4" id="KW-1185">Reference proteome</keyword>
<dbReference type="AlphaFoldDB" id="A0A8S1GWB8"/>
<feature type="compositionally biased region" description="Low complexity" evidence="1">
    <location>
        <begin position="90"/>
        <end position="99"/>
    </location>
</feature>
<proteinExistence type="predicted"/>
<dbReference type="OrthoDB" id="5827859at2759"/>